<keyword evidence="2" id="KW-1185">Reference proteome</keyword>
<reference evidence="2" key="1">
    <citation type="submission" date="2017-01" db="EMBL/GenBank/DDBJ databases">
        <authorList>
            <person name="Varghese N."/>
            <person name="Submissions S."/>
        </authorList>
    </citation>
    <scope>NUCLEOTIDE SEQUENCE [LARGE SCALE GENOMIC DNA]</scope>
    <source>
        <strain evidence="2">DSM 46698</strain>
    </source>
</reference>
<dbReference type="OrthoDB" id="839402at2"/>
<organism evidence="1 2">
    <name type="scientific">Belliella pelovolcani</name>
    <dbReference type="NCBI Taxonomy" id="529505"/>
    <lineage>
        <taxon>Bacteria</taxon>
        <taxon>Pseudomonadati</taxon>
        <taxon>Bacteroidota</taxon>
        <taxon>Cytophagia</taxon>
        <taxon>Cytophagales</taxon>
        <taxon>Cyclobacteriaceae</taxon>
        <taxon>Belliella</taxon>
    </lineage>
</organism>
<sequence length="85" mass="10009">MDVFEILAELERREEQIEIKLKKILQANLNPFPGDRIQKAKLLLKLIYEFKKHIQADEFIQAGMKMRDLEIEGLMILVEKSPSLK</sequence>
<dbReference type="EMBL" id="FTOP01000001">
    <property type="protein sequence ID" value="SIS50124.1"/>
    <property type="molecule type" value="Genomic_DNA"/>
</dbReference>
<evidence type="ECO:0000313" key="1">
    <source>
        <dbReference type="EMBL" id="SIS50124.1"/>
    </source>
</evidence>
<dbReference type="RefSeq" id="WP_076497537.1">
    <property type="nucleotide sequence ID" value="NZ_FTOP01000001.1"/>
</dbReference>
<dbReference type="Proteomes" id="UP000186026">
    <property type="component" value="Unassembled WGS sequence"/>
</dbReference>
<protein>
    <submittedName>
        <fullName evidence="1">Uncharacterized protein</fullName>
    </submittedName>
</protein>
<accession>A0A1N7JLJ7</accession>
<gene>
    <name evidence="1" type="ORF">SAMN05421761_101118</name>
</gene>
<proteinExistence type="predicted"/>
<dbReference type="AlphaFoldDB" id="A0A1N7JLJ7"/>
<evidence type="ECO:0000313" key="2">
    <source>
        <dbReference type="Proteomes" id="UP000186026"/>
    </source>
</evidence>
<name>A0A1N7JLJ7_9BACT</name>